<sequence length="114" mass="12372">MLLGDNITEMKSDHLMDRCSGQTLYRDGFSHGMATQIPLMKNNAPAQTKMMCVEVSSGSAGGMFENCNTVRIEKLFAASWIASAVRFPQASFSARSIMTVGSLRMAVSRTSALN</sequence>
<gene>
    <name evidence="1" type="ORF">JMJ77_000771</name>
</gene>
<keyword evidence="2" id="KW-1185">Reference proteome</keyword>
<dbReference type="EMBL" id="JAESDN010000003">
    <property type="protein sequence ID" value="KAG7053686.1"/>
    <property type="molecule type" value="Genomic_DNA"/>
</dbReference>
<reference evidence="1" key="1">
    <citation type="submission" date="2021-05" db="EMBL/GenBank/DDBJ databases">
        <title>Comparative genomics of three Colletotrichum scovillei strains and genetic complementation revealed genes involved fungal growth and virulence on chili pepper.</title>
        <authorList>
            <person name="Hsieh D.-K."/>
            <person name="Chuang S.-C."/>
            <person name="Chen C.-Y."/>
            <person name="Chao Y.-T."/>
            <person name="Lu M.-Y.J."/>
            <person name="Lee M.-H."/>
            <person name="Shih M.-C."/>
        </authorList>
    </citation>
    <scope>NUCLEOTIDE SEQUENCE</scope>
    <source>
        <strain evidence="1">Coll-153</strain>
    </source>
</reference>
<evidence type="ECO:0000313" key="1">
    <source>
        <dbReference type="EMBL" id="KAG7053686.1"/>
    </source>
</evidence>
<name>A0A9P7RCV1_9PEZI</name>
<evidence type="ECO:0000313" key="2">
    <source>
        <dbReference type="Proteomes" id="UP000699042"/>
    </source>
</evidence>
<dbReference type="AlphaFoldDB" id="A0A9P7RCV1"/>
<accession>A0A9P7RCV1</accession>
<protein>
    <submittedName>
        <fullName evidence="1">Metal tolerance protein 3 protein</fullName>
    </submittedName>
</protein>
<proteinExistence type="predicted"/>
<comment type="caution">
    <text evidence="1">The sequence shown here is derived from an EMBL/GenBank/DDBJ whole genome shotgun (WGS) entry which is preliminary data.</text>
</comment>
<dbReference type="Proteomes" id="UP000699042">
    <property type="component" value="Unassembled WGS sequence"/>
</dbReference>
<organism evidence="1 2">
    <name type="scientific">Colletotrichum scovillei</name>
    <dbReference type="NCBI Taxonomy" id="1209932"/>
    <lineage>
        <taxon>Eukaryota</taxon>
        <taxon>Fungi</taxon>
        <taxon>Dikarya</taxon>
        <taxon>Ascomycota</taxon>
        <taxon>Pezizomycotina</taxon>
        <taxon>Sordariomycetes</taxon>
        <taxon>Hypocreomycetidae</taxon>
        <taxon>Glomerellales</taxon>
        <taxon>Glomerellaceae</taxon>
        <taxon>Colletotrichum</taxon>
        <taxon>Colletotrichum acutatum species complex</taxon>
    </lineage>
</organism>